<name>A0A0N4YYL5_NIPBR</name>
<proteinExistence type="predicted"/>
<protein>
    <submittedName>
        <fullName evidence="6">RRM domain-containing protein</fullName>
    </submittedName>
</protein>
<dbReference type="PANTHER" id="PTHR48025">
    <property type="entry name" value="OS02G0815200 PROTEIN"/>
    <property type="match status" value="1"/>
</dbReference>
<evidence type="ECO:0000313" key="6">
    <source>
        <dbReference type="WBParaSite" id="NBR_0002233701-mRNA-1"/>
    </source>
</evidence>
<dbReference type="EMBL" id="UYSL01027830">
    <property type="protein sequence ID" value="VDL87102.1"/>
    <property type="molecule type" value="Genomic_DNA"/>
</dbReference>
<dbReference type="Proteomes" id="UP000271162">
    <property type="component" value="Unassembled WGS sequence"/>
</dbReference>
<dbReference type="InterPro" id="IPR000504">
    <property type="entry name" value="RRM_dom"/>
</dbReference>
<dbReference type="InterPro" id="IPR035979">
    <property type="entry name" value="RBD_domain_sf"/>
</dbReference>
<dbReference type="SMART" id="SM00360">
    <property type="entry name" value="RRM"/>
    <property type="match status" value="1"/>
</dbReference>
<keyword evidence="5" id="KW-1185">Reference proteome</keyword>
<dbReference type="Pfam" id="PF00076">
    <property type="entry name" value="RRM_1"/>
    <property type="match status" value="1"/>
</dbReference>
<dbReference type="PANTHER" id="PTHR48025:SF1">
    <property type="entry name" value="RRM DOMAIN-CONTAINING PROTEIN"/>
    <property type="match status" value="1"/>
</dbReference>
<reference evidence="6" key="1">
    <citation type="submission" date="2017-02" db="UniProtKB">
        <authorList>
            <consortium name="WormBaseParasite"/>
        </authorList>
    </citation>
    <scope>IDENTIFICATION</scope>
</reference>
<dbReference type="WBParaSite" id="NBR_0002233701-mRNA-1">
    <property type="protein sequence ID" value="NBR_0002233701-mRNA-1"/>
    <property type="gene ID" value="NBR_0002233701"/>
</dbReference>
<dbReference type="GO" id="GO:0003729">
    <property type="term" value="F:mRNA binding"/>
    <property type="evidence" value="ECO:0007669"/>
    <property type="project" value="TreeGrafter"/>
</dbReference>
<sequence length="248" mass="25800">MQVQAQQAQPGGDLASYGYATGAVTAPTVSQPFAAHLTSVYPNSAPNGVQVVAAKAASPVGTALSAAGTAGFTTQIPNGTAGMDPYQQAVQQYTLNALASHMNAGAQVSVSGTGAGDVKGPEGSNLFIYHLPQDFGDSDLQTTFSPFGTVLSAKVFIDKVTNLSKCFGFVSYDNAVSAQNAIAAMNGFQIGSKRLKVQLKNERNHPYPKATDPEPAVLAETTDSYVLLFEKRASGDDGIVSSRECRMP</sequence>
<accession>A0A0N4YYL5</accession>
<dbReference type="PROSITE" id="PS50102">
    <property type="entry name" value="RRM"/>
    <property type="match status" value="1"/>
</dbReference>
<organism evidence="6">
    <name type="scientific">Nippostrongylus brasiliensis</name>
    <name type="common">Rat hookworm</name>
    <dbReference type="NCBI Taxonomy" id="27835"/>
    <lineage>
        <taxon>Eukaryota</taxon>
        <taxon>Metazoa</taxon>
        <taxon>Ecdysozoa</taxon>
        <taxon>Nematoda</taxon>
        <taxon>Chromadorea</taxon>
        <taxon>Rhabditida</taxon>
        <taxon>Rhabditina</taxon>
        <taxon>Rhabditomorpha</taxon>
        <taxon>Strongyloidea</taxon>
        <taxon>Heligmosomidae</taxon>
        <taxon>Nippostrongylus</taxon>
    </lineage>
</organism>
<feature type="domain" description="RRM" evidence="3">
    <location>
        <begin position="124"/>
        <end position="202"/>
    </location>
</feature>
<dbReference type="STRING" id="27835.A0A0N4YYL5"/>
<dbReference type="Gene3D" id="3.30.70.330">
    <property type="match status" value="1"/>
</dbReference>
<evidence type="ECO:0000313" key="4">
    <source>
        <dbReference type="EMBL" id="VDL87102.1"/>
    </source>
</evidence>
<evidence type="ECO:0000256" key="2">
    <source>
        <dbReference type="PROSITE-ProRule" id="PRU00176"/>
    </source>
</evidence>
<gene>
    <name evidence="4" type="ORF">NBR_LOCUS22338</name>
</gene>
<dbReference type="InterPro" id="IPR050502">
    <property type="entry name" value="Euk_RNA-bind_prot"/>
</dbReference>
<dbReference type="SUPFAM" id="SSF54928">
    <property type="entry name" value="RNA-binding domain, RBD"/>
    <property type="match status" value="1"/>
</dbReference>
<dbReference type="InterPro" id="IPR012677">
    <property type="entry name" value="Nucleotide-bd_a/b_plait_sf"/>
</dbReference>
<dbReference type="OMA" id="QMNTSAQ"/>
<evidence type="ECO:0000256" key="1">
    <source>
        <dbReference type="ARBA" id="ARBA00022884"/>
    </source>
</evidence>
<dbReference type="GO" id="GO:0005634">
    <property type="term" value="C:nucleus"/>
    <property type="evidence" value="ECO:0007669"/>
    <property type="project" value="TreeGrafter"/>
</dbReference>
<evidence type="ECO:0000313" key="5">
    <source>
        <dbReference type="Proteomes" id="UP000271162"/>
    </source>
</evidence>
<reference evidence="4 5" key="2">
    <citation type="submission" date="2018-11" db="EMBL/GenBank/DDBJ databases">
        <authorList>
            <consortium name="Pathogen Informatics"/>
        </authorList>
    </citation>
    <scope>NUCLEOTIDE SEQUENCE [LARGE SCALE GENOMIC DNA]</scope>
</reference>
<dbReference type="AlphaFoldDB" id="A0A0N4YYL5"/>
<evidence type="ECO:0000259" key="3">
    <source>
        <dbReference type="PROSITE" id="PS50102"/>
    </source>
</evidence>
<dbReference type="FunFam" id="3.30.70.330:FF:000569">
    <property type="entry name" value="ELAV-Type RNA binding-protein family"/>
    <property type="match status" value="1"/>
</dbReference>
<keyword evidence="1 2" id="KW-0694">RNA-binding</keyword>